<dbReference type="SUPFAM" id="SSF51316">
    <property type="entry name" value="Mss4-like"/>
    <property type="match status" value="1"/>
</dbReference>
<dbReference type="EMBL" id="CP136865">
    <property type="protein sequence ID" value="WOJ98476.1"/>
    <property type="molecule type" value="Genomic_DNA"/>
</dbReference>
<proteinExistence type="inferred from homology"/>
<evidence type="ECO:0000259" key="4">
    <source>
        <dbReference type="PROSITE" id="PS51891"/>
    </source>
</evidence>
<dbReference type="RefSeq" id="WP_407329836.1">
    <property type="nucleotide sequence ID" value="NZ_CP136865.1"/>
</dbReference>
<evidence type="ECO:0000313" key="5">
    <source>
        <dbReference type="EMBL" id="WOJ98476.1"/>
    </source>
</evidence>
<dbReference type="Proteomes" id="UP001626549">
    <property type="component" value="Chromosome"/>
</dbReference>
<gene>
    <name evidence="5" type="ORF">R0137_07865</name>
</gene>
<dbReference type="InterPro" id="IPR011057">
    <property type="entry name" value="Mss4-like_sf"/>
</dbReference>
<evidence type="ECO:0000256" key="3">
    <source>
        <dbReference type="ARBA" id="ARBA00022833"/>
    </source>
</evidence>
<keyword evidence="3" id="KW-0862">Zinc</keyword>
<keyword evidence="2" id="KW-0479">Metal-binding</keyword>
<evidence type="ECO:0000313" key="6">
    <source>
        <dbReference type="Proteomes" id="UP001626549"/>
    </source>
</evidence>
<dbReference type="Gene3D" id="2.170.150.70">
    <property type="match status" value="1"/>
</dbReference>
<evidence type="ECO:0000256" key="1">
    <source>
        <dbReference type="ARBA" id="ARBA00005495"/>
    </source>
</evidence>
<protein>
    <submittedName>
        <fullName evidence="5">Aldehyde-activating protein</fullName>
    </submittedName>
</protein>
<feature type="domain" description="CENP-V/GFA" evidence="4">
    <location>
        <begin position="2"/>
        <end position="116"/>
    </location>
</feature>
<comment type="similarity">
    <text evidence="1">Belongs to the Gfa family.</text>
</comment>
<keyword evidence="6" id="KW-1185">Reference proteome</keyword>
<name>A0ABZ0IK92_9GAMM</name>
<organism evidence="5 6">
    <name type="scientific">Congregibacter brevis</name>
    <dbReference type="NCBI Taxonomy" id="3081201"/>
    <lineage>
        <taxon>Bacteria</taxon>
        <taxon>Pseudomonadati</taxon>
        <taxon>Pseudomonadota</taxon>
        <taxon>Gammaproteobacteria</taxon>
        <taxon>Cellvibrionales</taxon>
        <taxon>Halieaceae</taxon>
        <taxon>Congregibacter</taxon>
    </lineage>
</organism>
<dbReference type="PANTHER" id="PTHR28620">
    <property type="entry name" value="CENTROMERE PROTEIN V"/>
    <property type="match status" value="1"/>
</dbReference>
<dbReference type="Pfam" id="PF04828">
    <property type="entry name" value="GFA"/>
    <property type="match status" value="1"/>
</dbReference>
<dbReference type="PANTHER" id="PTHR28620:SF1">
    <property type="entry name" value="CENP-V_GFA DOMAIN-CONTAINING PROTEIN"/>
    <property type="match status" value="1"/>
</dbReference>
<evidence type="ECO:0000256" key="2">
    <source>
        <dbReference type="ARBA" id="ARBA00022723"/>
    </source>
</evidence>
<accession>A0ABZ0IK92</accession>
<dbReference type="PROSITE" id="PS51891">
    <property type="entry name" value="CENP_V_GFA"/>
    <property type="match status" value="1"/>
</dbReference>
<sequence>MPEASCHCGAVKIALSVTPETLVQCTCSVCRRYGAQWAFLDTETTSVKAAPGKLVSYIWGDQQIAFQHCANCGCMTHYDSLSEEQPKRVAVNGRMLAPEVTQNLKLRTFDGAETWQFLD</sequence>
<dbReference type="InterPro" id="IPR052355">
    <property type="entry name" value="CENP-V-like"/>
</dbReference>
<dbReference type="InterPro" id="IPR006913">
    <property type="entry name" value="CENP-V/GFA"/>
</dbReference>
<reference evidence="5 6" key="1">
    <citation type="submission" date="2023-10" db="EMBL/GenBank/DDBJ databases">
        <title>Two novel species belonging to the OM43/NOR5 clade.</title>
        <authorList>
            <person name="Park M."/>
        </authorList>
    </citation>
    <scope>NUCLEOTIDE SEQUENCE [LARGE SCALE GENOMIC DNA]</scope>
    <source>
        <strain evidence="5 6">IMCC45268</strain>
    </source>
</reference>